<protein>
    <recommendedName>
        <fullName evidence="2">PA14 domain-containing protein</fullName>
    </recommendedName>
</protein>
<dbReference type="STRING" id="52247.A0A4T0X621"/>
<evidence type="ECO:0000313" key="4">
    <source>
        <dbReference type="Proteomes" id="UP000307173"/>
    </source>
</evidence>
<keyword evidence="4" id="KW-1185">Reference proteome</keyword>
<keyword evidence="1" id="KW-0732">Signal</keyword>
<dbReference type="InterPro" id="IPR037524">
    <property type="entry name" value="PA14/GLEYA"/>
</dbReference>
<dbReference type="Pfam" id="PF10528">
    <property type="entry name" value="GLEYA"/>
    <property type="match status" value="1"/>
</dbReference>
<dbReference type="EMBL" id="SELW01000084">
    <property type="protein sequence ID" value="TID30928.1"/>
    <property type="molecule type" value="Genomic_DNA"/>
</dbReference>
<proteinExistence type="predicted"/>
<dbReference type="InterPro" id="IPR018871">
    <property type="entry name" value="GLEYA_adhesin_domain"/>
</dbReference>
<feature type="domain" description="PA14" evidence="2">
    <location>
        <begin position="53"/>
        <end position="213"/>
    </location>
</feature>
<evidence type="ECO:0000313" key="3">
    <source>
        <dbReference type="EMBL" id="TID30928.1"/>
    </source>
</evidence>
<name>A0A4T0X621_9ASCO</name>
<organism evidence="3 4">
    <name type="scientific">Pichia inconspicua</name>
    <dbReference type="NCBI Taxonomy" id="52247"/>
    <lineage>
        <taxon>Eukaryota</taxon>
        <taxon>Fungi</taxon>
        <taxon>Dikarya</taxon>
        <taxon>Ascomycota</taxon>
        <taxon>Saccharomycotina</taxon>
        <taxon>Pichiomycetes</taxon>
        <taxon>Pichiales</taxon>
        <taxon>Pichiaceae</taxon>
        <taxon>Pichia</taxon>
    </lineage>
</organism>
<accession>A0A4T0X621</accession>
<feature type="chain" id="PRO_5020352416" description="PA14 domain-containing protein" evidence="1">
    <location>
        <begin position="20"/>
        <end position="549"/>
    </location>
</feature>
<dbReference type="OrthoDB" id="4070235at2759"/>
<evidence type="ECO:0000256" key="1">
    <source>
        <dbReference type="SAM" id="SignalP"/>
    </source>
</evidence>
<dbReference type="PROSITE" id="PS51820">
    <property type="entry name" value="PA14"/>
    <property type="match status" value="1"/>
</dbReference>
<sequence>MRKIINCCFLLALLQKSFAVIEQNVQQSVAGCSVAGNLQQGLTGTVYQVQTQESLFTDQASFYENGAYSTSSIGSFLNTQGLNFNFGPDISEIYGIELENPSFVLEETGLFQAPETGLYKFVLSDIDDGAMVFFGSSAFDCCSGDLNAAASGFLFASKKPNDNSNPSYSSWIHLEAGKLFPFKMVYFNALPAGSVSLMVTTPLGTESSVDQFVFQPSADNCQEEVAESSYSTRTSLIHSEGFYGVEAATTVETTNNSPVIVELITYDSIGTRITSTVFYDDTTTSTASTSTFYSSDVYGQVYESYLIYRPQLITTTIYDLPQSEASTITDEELVSVTVHMPAHSTTVTIGNRRFTETVATEIEGTFTSVVLVNVVNLPSSDVVFVGDRYKGPTTYTLLDRNGNWVLAHAIPGIATTTTVDFMVTSRDLYNRRTITWDGQLTTVHYGTIQKLVPGTTVTETWTGTTTLVSTTFVATRTDAQGRPRGRWSVNYRVPQLSTTVETAAVATTSTVTNDDTTYVTVAATTIQTLITYTDQANFRNDYFTTQVLD</sequence>
<dbReference type="Proteomes" id="UP000307173">
    <property type="component" value="Unassembled WGS sequence"/>
</dbReference>
<feature type="signal peptide" evidence="1">
    <location>
        <begin position="1"/>
        <end position="19"/>
    </location>
</feature>
<dbReference type="AlphaFoldDB" id="A0A4T0X621"/>
<gene>
    <name evidence="3" type="ORF">CANINC_000481</name>
</gene>
<reference evidence="3 4" key="1">
    <citation type="journal article" date="2019" name="Front. Genet.">
        <title>Whole-Genome Sequencing of the Opportunistic Yeast Pathogen Candida inconspicua Uncovers Its Hybrid Origin.</title>
        <authorList>
            <person name="Mixao V."/>
            <person name="Hansen A.P."/>
            <person name="Saus E."/>
            <person name="Boekhout T."/>
            <person name="Lass-Florl C."/>
            <person name="Gabaldon T."/>
        </authorList>
    </citation>
    <scope>NUCLEOTIDE SEQUENCE [LARGE SCALE GENOMIC DNA]</scope>
    <source>
        <strain evidence="3 4">CBS 180</strain>
    </source>
</reference>
<comment type="caution">
    <text evidence="3">The sequence shown here is derived from an EMBL/GenBank/DDBJ whole genome shotgun (WGS) entry which is preliminary data.</text>
</comment>
<dbReference type="Gene3D" id="2.60.120.1560">
    <property type="match status" value="1"/>
</dbReference>
<feature type="non-terminal residue" evidence="3">
    <location>
        <position position="549"/>
    </location>
</feature>
<evidence type="ECO:0000259" key="2">
    <source>
        <dbReference type="PROSITE" id="PS51820"/>
    </source>
</evidence>